<dbReference type="InterPro" id="IPR027843">
    <property type="entry name" value="DUF4440"/>
</dbReference>
<organism evidence="2 3">
    <name type="scientific">Nakamurella leprariae</name>
    <dbReference type="NCBI Taxonomy" id="2803911"/>
    <lineage>
        <taxon>Bacteria</taxon>
        <taxon>Bacillati</taxon>
        <taxon>Actinomycetota</taxon>
        <taxon>Actinomycetes</taxon>
        <taxon>Nakamurellales</taxon>
        <taxon>Nakamurellaceae</taxon>
        <taxon>Nakamurella</taxon>
    </lineage>
</organism>
<dbReference type="AlphaFoldDB" id="A0A938Y8K8"/>
<accession>A0A938Y8K8</accession>
<dbReference type="InterPro" id="IPR032710">
    <property type="entry name" value="NTF2-like_dom_sf"/>
</dbReference>
<dbReference type="EMBL" id="JAERWK010000014">
    <property type="protein sequence ID" value="MBM9467835.1"/>
    <property type="molecule type" value="Genomic_DNA"/>
</dbReference>
<dbReference type="Proteomes" id="UP000663792">
    <property type="component" value="Unassembled WGS sequence"/>
</dbReference>
<dbReference type="RefSeq" id="WP_205260798.1">
    <property type="nucleotide sequence ID" value="NZ_JAERWK010000014.1"/>
</dbReference>
<protein>
    <submittedName>
        <fullName evidence="2">Nuclear transport factor 2 family protein</fullName>
    </submittedName>
</protein>
<gene>
    <name evidence="2" type="ORF">JL106_11130</name>
</gene>
<keyword evidence="3" id="KW-1185">Reference proteome</keyword>
<feature type="domain" description="DUF4440" evidence="1">
    <location>
        <begin position="11"/>
        <end position="117"/>
    </location>
</feature>
<name>A0A938Y8K8_9ACTN</name>
<evidence type="ECO:0000313" key="3">
    <source>
        <dbReference type="Proteomes" id="UP000663792"/>
    </source>
</evidence>
<dbReference type="Gene3D" id="3.10.450.50">
    <property type="match status" value="1"/>
</dbReference>
<evidence type="ECO:0000313" key="2">
    <source>
        <dbReference type="EMBL" id="MBM9467835.1"/>
    </source>
</evidence>
<sequence>MITAAQDEAVIRELEDRRYDAMVAGDFVTFRELCHPDLRYTHSTAITDTVESYLEKCTTGFYDYHWIEHPIAAITVVGDTALVFGDMRADLTAGGVRKQLDNVSLAVWARLDGDWKLLAYQPTVRPAA</sequence>
<reference evidence="2" key="1">
    <citation type="submission" date="2021-01" db="EMBL/GenBank/DDBJ databases">
        <title>YIM 132084 draft genome.</title>
        <authorList>
            <person name="An D."/>
        </authorList>
    </citation>
    <scope>NUCLEOTIDE SEQUENCE</scope>
    <source>
        <strain evidence="2">YIM 132084</strain>
    </source>
</reference>
<evidence type="ECO:0000259" key="1">
    <source>
        <dbReference type="Pfam" id="PF14534"/>
    </source>
</evidence>
<dbReference type="SUPFAM" id="SSF54427">
    <property type="entry name" value="NTF2-like"/>
    <property type="match status" value="1"/>
</dbReference>
<dbReference type="Pfam" id="PF14534">
    <property type="entry name" value="DUF4440"/>
    <property type="match status" value="1"/>
</dbReference>
<comment type="caution">
    <text evidence="2">The sequence shown here is derived from an EMBL/GenBank/DDBJ whole genome shotgun (WGS) entry which is preliminary data.</text>
</comment>
<proteinExistence type="predicted"/>